<dbReference type="OrthoDB" id="6613574at2759"/>
<reference evidence="1" key="1">
    <citation type="journal article" date="2021" name="Mol. Ecol. Resour.">
        <title>Apolygus lucorum genome provides insights into omnivorousness and mesophyll feeding.</title>
        <authorList>
            <person name="Liu Y."/>
            <person name="Liu H."/>
            <person name="Wang H."/>
            <person name="Huang T."/>
            <person name="Liu B."/>
            <person name="Yang B."/>
            <person name="Yin L."/>
            <person name="Li B."/>
            <person name="Zhang Y."/>
            <person name="Zhang S."/>
            <person name="Jiang F."/>
            <person name="Zhang X."/>
            <person name="Ren Y."/>
            <person name="Wang B."/>
            <person name="Wang S."/>
            <person name="Lu Y."/>
            <person name="Wu K."/>
            <person name="Fan W."/>
            <person name="Wang G."/>
        </authorList>
    </citation>
    <scope>NUCLEOTIDE SEQUENCE</scope>
    <source>
        <strain evidence="1">12Hb</strain>
    </source>
</reference>
<evidence type="ECO:0000313" key="1">
    <source>
        <dbReference type="EMBL" id="KAF6216433.1"/>
    </source>
</evidence>
<name>A0A8S9Y5I1_APOLU</name>
<comment type="caution">
    <text evidence="1">The sequence shown here is derived from an EMBL/GenBank/DDBJ whole genome shotgun (WGS) entry which is preliminary data.</text>
</comment>
<protein>
    <submittedName>
        <fullName evidence="1">Uncharacterized protein</fullName>
    </submittedName>
</protein>
<organism evidence="1 2">
    <name type="scientific">Apolygus lucorum</name>
    <name type="common">Small green plant bug</name>
    <name type="synonym">Lygocoris lucorum</name>
    <dbReference type="NCBI Taxonomy" id="248454"/>
    <lineage>
        <taxon>Eukaryota</taxon>
        <taxon>Metazoa</taxon>
        <taxon>Ecdysozoa</taxon>
        <taxon>Arthropoda</taxon>
        <taxon>Hexapoda</taxon>
        <taxon>Insecta</taxon>
        <taxon>Pterygota</taxon>
        <taxon>Neoptera</taxon>
        <taxon>Paraneoptera</taxon>
        <taxon>Hemiptera</taxon>
        <taxon>Heteroptera</taxon>
        <taxon>Panheteroptera</taxon>
        <taxon>Cimicomorpha</taxon>
        <taxon>Miridae</taxon>
        <taxon>Mirini</taxon>
        <taxon>Apolygus</taxon>
    </lineage>
</organism>
<accession>A0A8S9Y5I1</accession>
<evidence type="ECO:0000313" key="2">
    <source>
        <dbReference type="Proteomes" id="UP000466442"/>
    </source>
</evidence>
<gene>
    <name evidence="1" type="ORF">GE061_000775</name>
</gene>
<proteinExistence type="predicted"/>
<dbReference type="EMBL" id="WIXP02000001">
    <property type="protein sequence ID" value="KAF6216433.1"/>
    <property type="molecule type" value="Genomic_DNA"/>
</dbReference>
<keyword evidence="2" id="KW-1185">Reference proteome</keyword>
<dbReference type="Proteomes" id="UP000466442">
    <property type="component" value="Linkage Group LG1"/>
</dbReference>
<dbReference type="AlphaFoldDB" id="A0A8S9Y5I1"/>
<sequence>MRALGFVKRNSRGFTQASALVTLYKTLVQLILEYASVMWSPSYNCHTQQIERVFRAFLRFLAHKLSIPHENIDYHELARRFNLLFPHNRRSCSDVSFLHGLLSGRIDAPDLLARVGFLVPRLTSRSATPFAVPFSSTNYLYNRPMCHIPRLVNFFSTSPPFIDIVKGILLYTFLN</sequence>